<sequence length="203" mass="22610">MATDPHDPLAPHPERDLVLDTAALRVLAHPMRLNFLRHLRDNGPTTGRRLAGHFGLDSGAVSYHLRKLAEGGLIEEDTARGTRRDRWWRVTRHALYHDPADSPDDAAEAGAYLQALLIAYGDDLRRYAADVPRLPADWFAVAMASDRPLRLTPTQLTELKRDLISVIDRYRALSEGAEGAEGADGPESRPVSVHLHTLPRPER</sequence>
<proteinExistence type="predicted"/>
<accession>A0ABP5DTA4</accession>
<dbReference type="Gene3D" id="1.10.10.10">
    <property type="entry name" value="Winged helix-like DNA-binding domain superfamily/Winged helix DNA-binding domain"/>
    <property type="match status" value="1"/>
</dbReference>
<dbReference type="RefSeq" id="WP_344659780.1">
    <property type="nucleotide sequence ID" value="NZ_BAAAQM010000032.1"/>
</dbReference>
<dbReference type="SMART" id="SM00418">
    <property type="entry name" value="HTH_ARSR"/>
    <property type="match status" value="1"/>
</dbReference>
<dbReference type="CDD" id="cd00090">
    <property type="entry name" value="HTH_ARSR"/>
    <property type="match status" value="1"/>
</dbReference>
<reference evidence="4" key="1">
    <citation type="journal article" date="2019" name="Int. J. Syst. Evol. Microbiol.">
        <title>The Global Catalogue of Microorganisms (GCM) 10K type strain sequencing project: providing services to taxonomists for standard genome sequencing and annotation.</title>
        <authorList>
            <consortium name="The Broad Institute Genomics Platform"/>
            <consortium name="The Broad Institute Genome Sequencing Center for Infectious Disease"/>
            <person name="Wu L."/>
            <person name="Ma J."/>
        </authorList>
    </citation>
    <scope>NUCLEOTIDE SEQUENCE [LARGE SCALE GENOMIC DNA]</scope>
    <source>
        <strain evidence="4">JCM 16013</strain>
    </source>
</reference>
<feature type="region of interest" description="Disordered" evidence="1">
    <location>
        <begin position="176"/>
        <end position="203"/>
    </location>
</feature>
<dbReference type="InterPro" id="IPR011991">
    <property type="entry name" value="ArsR-like_HTH"/>
</dbReference>
<dbReference type="Pfam" id="PF12840">
    <property type="entry name" value="HTH_20"/>
    <property type="match status" value="1"/>
</dbReference>
<evidence type="ECO:0000256" key="1">
    <source>
        <dbReference type="SAM" id="MobiDB-lite"/>
    </source>
</evidence>
<dbReference type="InterPro" id="IPR001845">
    <property type="entry name" value="HTH_ArsR_DNA-bd_dom"/>
</dbReference>
<dbReference type="SUPFAM" id="SSF46785">
    <property type="entry name" value="Winged helix' DNA-binding domain"/>
    <property type="match status" value="1"/>
</dbReference>
<dbReference type="Proteomes" id="UP001499854">
    <property type="component" value="Unassembled WGS sequence"/>
</dbReference>
<evidence type="ECO:0000259" key="2">
    <source>
        <dbReference type="SMART" id="SM00418"/>
    </source>
</evidence>
<organism evidence="3 4">
    <name type="scientific">Catenulispora subtropica</name>
    <dbReference type="NCBI Taxonomy" id="450798"/>
    <lineage>
        <taxon>Bacteria</taxon>
        <taxon>Bacillati</taxon>
        <taxon>Actinomycetota</taxon>
        <taxon>Actinomycetes</taxon>
        <taxon>Catenulisporales</taxon>
        <taxon>Catenulisporaceae</taxon>
        <taxon>Catenulispora</taxon>
    </lineage>
</organism>
<keyword evidence="4" id="KW-1185">Reference proteome</keyword>
<evidence type="ECO:0000313" key="4">
    <source>
        <dbReference type="Proteomes" id="UP001499854"/>
    </source>
</evidence>
<protein>
    <submittedName>
        <fullName evidence="3">Helix-turn-helix domain-containing protein</fullName>
    </submittedName>
</protein>
<feature type="domain" description="HTH arsR-type" evidence="2">
    <location>
        <begin position="22"/>
        <end position="117"/>
    </location>
</feature>
<dbReference type="EMBL" id="BAAAQM010000032">
    <property type="protein sequence ID" value="GAA1984159.1"/>
    <property type="molecule type" value="Genomic_DNA"/>
</dbReference>
<gene>
    <name evidence="3" type="ORF">GCM10009838_52560</name>
</gene>
<dbReference type="InterPro" id="IPR036388">
    <property type="entry name" value="WH-like_DNA-bd_sf"/>
</dbReference>
<evidence type="ECO:0000313" key="3">
    <source>
        <dbReference type="EMBL" id="GAA1984159.1"/>
    </source>
</evidence>
<dbReference type="InterPro" id="IPR036390">
    <property type="entry name" value="WH_DNA-bd_sf"/>
</dbReference>
<comment type="caution">
    <text evidence="3">The sequence shown here is derived from an EMBL/GenBank/DDBJ whole genome shotgun (WGS) entry which is preliminary data.</text>
</comment>
<name>A0ABP5DTA4_9ACTN</name>